<dbReference type="SMART" id="SM00141">
    <property type="entry name" value="PDGF"/>
    <property type="match status" value="1"/>
</dbReference>
<name>A0A131YH25_RHIAP</name>
<proteinExistence type="inferred from homology"/>
<dbReference type="GO" id="GO:0035099">
    <property type="term" value="P:hemocyte migration"/>
    <property type="evidence" value="ECO:0007669"/>
    <property type="project" value="TreeGrafter"/>
</dbReference>
<evidence type="ECO:0000313" key="4">
    <source>
        <dbReference type="EMBL" id="JAP77848.1"/>
    </source>
</evidence>
<dbReference type="EMBL" id="GEDV01010709">
    <property type="protein sequence ID" value="JAP77848.1"/>
    <property type="molecule type" value="Transcribed_RNA"/>
</dbReference>
<organism evidence="4">
    <name type="scientific">Rhipicephalus appendiculatus</name>
    <name type="common">Brown ear tick</name>
    <dbReference type="NCBI Taxonomy" id="34631"/>
    <lineage>
        <taxon>Eukaryota</taxon>
        <taxon>Metazoa</taxon>
        <taxon>Ecdysozoa</taxon>
        <taxon>Arthropoda</taxon>
        <taxon>Chelicerata</taxon>
        <taxon>Arachnida</taxon>
        <taxon>Acari</taxon>
        <taxon>Parasitiformes</taxon>
        <taxon>Ixodida</taxon>
        <taxon>Ixodoidea</taxon>
        <taxon>Ixodidae</taxon>
        <taxon>Rhipicephalinae</taxon>
        <taxon>Rhipicephalus</taxon>
        <taxon>Rhipicephalus</taxon>
    </lineage>
</organism>
<feature type="domain" description="Platelet-derived growth factor (PDGF) family profile" evidence="3">
    <location>
        <begin position="32"/>
        <end position="137"/>
    </location>
</feature>
<dbReference type="InterPro" id="IPR029034">
    <property type="entry name" value="Cystine-knot_cytokine"/>
</dbReference>
<dbReference type="InterPro" id="IPR000072">
    <property type="entry name" value="PDGF/VEGF_dom"/>
</dbReference>
<dbReference type="PROSITE" id="PS50278">
    <property type="entry name" value="PDGF_2"/>
    <property type="match status" value="1"/>
</dbReference>
<feature type="signal peptide" evidence="2">
    <location>
        <begin position="1"/>
        <end position="20"/>
    </location>
</feature>
<evidence type="ECO:0000256" key="1">
    <source>
        <dbReference type="RuleBase" id="RU003818"/>
    </source>
</evidence>
<dbReference type="AlphaFoldDB" id="A0A131YH25"/>
<dbReference type="Gene3D" id="2.10.90.10">
    <property type="entry name" value="Cystine-knot cytokines"/>
    <property type="match status" value="1"/>
</dbReference>
<protein>
    <submittedName>
        <fullName evidence="4">Placenta growth factor</fullName>
    </submittedName>
</protein>
<accession>A0A131YH25</accession>
<comment type="similarity">
    <text evidence="1">Belongs to the PDGF/VEGF growth factor family.</text>
</comment>
<dbReference type="GO" id="GO:0016020">
    <property type="term" value="C:membrane"/>
    <property type="evidence" value="ECO:0007669"/>
    <property type="project" value="InterPro"/>
</dbReference>
<keyword evidence="1" id="KW-0339">Growth factor</keyword>
<dbReference type="SUPFAM" id="SSF57501">
    <property type="entry name" value="Cystine-knot cytokines"/>
    <property type="match status" value="1"/>
</dbReference>
<reference evidence="4" key="1">
    <citation type="journal article" date="2016" name="Ticks Tick Borne Dis.">
        <title>De novo assembly and annotation of the salivary gland transcriptome of Rhipicephalus appendiculatus male and female ticks during blood feeding.</title>
        <authorList>
            <person name="de Castro M.H."/>
            <person name="de Klerk D."/>
            <person name="Pienaar R."/>
            <person name="Latif A.A."/>
            <person name="Rees D.J."/>
            <person name="Mans B.J."/>
        </authorList>
    </citation>
    <scope>NUCLEOTIDE SEQUENCE</scope>
    <source>
        <tissue evidence="4">Salivary glands</tissue>
    </source>
</reference>
<dbReference type="Pfam" id="PF00341">
    <property type="entry name" value="PDGF"/>
    <property type="match status" value="1"/>
</dbReference>
<dbReference type="PANTHER" id="PTHR21719:SF1">
    <property type="entry name" value="FI06402P-RELATED"/>
    <property type="match status" value="1"/>
</dbReference>
<evidence type="ECO:0000256" key="2">
    <source>
        <dbReference type="SAM" id="SignalP"/>
    </source>
</evidence>
<dbReference type="PANTHER" id="PTHR21719">
    <property type="entry name" value="FI06402P-RELATED"/>
    <property type="match status" value="1"/>
</dbReference>
<sequence>MRRLALPVVVLSAALCCVVSAPRRPANPASARAARHQEFVWREAVCRVPQPRVQCLKELQPNDTRKFLPHCTILHRCAPDTGCCASEEQHCQVKTVQAVQLPFLVVHLDASGGPSRYEPVTLVFDNHTECECRLRNEPIR</sequence>
<dbReference type="GO" id="GO:0008083">
    <property type="term" value="F:growth factor activity"/>
    <property type="evidence" value="ECO:0007669"/>
    <property type="project" value="UniProtKB-KW"/>
</dbReference>
<feature type="chain" id="PRO_5007285164" evidence="2">
    <location>
        <begin position="21"/>
        <end position="140"/>
    </location>
</feature>
<keyword evidence="2" id="KW-0732">Signal</keyword>
<evidence type="ECO:0000259" key="3">
    <source>
        <dbReference type="PROSITE" id="PS50278"/>
    </source>
</evidence>